<organism evidence="1 2">
    <name type="scientific">Thalassospira profundimaris</name>
    <dbReference type="NCBI Taxonomy" id="502049"/>
    <lineage>
        <taxon>Bacteria</taxon>
        <taxon>Pseudomonadati</taxon>
        <taxon>Pseudomonadota</taxon>
        <taxon>Alphaproteobacteria</taxon>
        <taxon>Rhodospirillales</taxon>
        <taxon>Thalassospiraceae</taxon>
        <taxon>Thalassospira</taxon>
    </lineage>
</organism>
<gene>
    <name evidence="1" type="ORF">TH30_04680</name>
</gene>
<proteinExistence type="predicted"/>
<evidence type="ECO:0000313" key="2">
    <source>
        <dbReference type="Proteomes" id="UP000252255"/>
    </source>
</evidence>
<dbReference type="EMBL" id="JPWI01000002">
    <property type="protein sequence ID" value="RCK47757.1"/>
    <property type="molecule type" value="Genomic_DNA"/>
</dbReference>
<protein>
    <submittedName>
        <fullName evidence="1">Uncharacterized protein</fullName>
    </submittedName>
</protein>
<dbReference type="AlphaFoldDB" id="A0A367X271"/>
<dbReference type="Proteomes" id="UP000252255">
    <property type="component" value="Unassembled WGS sequence"/>
</dbReference>
<comment type="caution">
    <text evidence="1">The sequence shown here is derived from an EMBL/GenBank/DDBJ whole genome shotgun (WGS) entry which is preliminary data.</text>
</comment>
<evidence type="ECO:0000313" key="1">
    <source>
        <dbReference type="EMBL" id="RCK47757.1"/>
    </source>
</evidence>
<reference evidence="1 2" key="1">
    <citation type="submission" date="2014-07" db="EMBL/GenBank/DDBJ databases">
        <title>Draft genome sequence of Thalassospira profundimaris PR54-5.</title>
        <authorList>
            <person name="Lai Q."/>
            <person name="Shao Z."/>
        </authorList>
    </citation>
    <scope>NUCLEOTIDE SEQUENCE [LARGE SCALE GENOMIC DNA]</scope>
    <source>
        <strain evidence="1 2">PR54-5</strain>
    </source>
</reference>
<accession>A0A367X271</accession>
<name>A0A367X271_9PROT</name>
<sequence>MLILLVSLPALGETPGLYEIAKEPVRTAFFDVDRARNFWEEDRTFLQLEKAYERCVDNQAFDYWNRVWLDTERGGGDGGYGNKTRDFIRRVWNPINGAGDRKLRSQYEAEYEANRAQFTLDYILGRYGTEGMELVNSDLDTIKYCHDLSRAYEKWRFEYASTAMGGQFSMMPRTDWIRVPYNEWDNAICESLQKKVGRDDVVLLSNTCELPDWRSPEEVANYDTALLNNVIRQQNEAKKNAKSRTQSRQVIEAYLSDHGDTLSDADRKALETMLKQLN</sequence>